<evidence type="ECO:0000313" key="4">
    <source>
        <dbReference type="Proteomes" id="UP000815846"/>
    </source>
</evidence>
<feature type="transmembrane region" description="Helical" evidence="1">
    <location>
        <begin position="46"/>
        <end position="70"/>
    </location>
</feature>
<accession>A0ABY3N0Y8</accession>
<dbReference type="RefSeq" id="WP_101343135.1">
    <property type="nucleotide sequence ID" value="NZ_PJAI02000001.1"/>
</dbReference>
<dbReference type="InterPro" id="IPR007168">
    <property type="entry name" value="Phageshock_PspC_N"/>
</dbReference>
<evidence type="ECO:0000256" key="1">
    <source>
        <dbReference type="SAM" id="Phobius"/>
    </source>
</evidence>
<keyword evidence="1" id="KW-0812">Transmembrane</keyword>
<evidence type="ECO:0000313" key="3">
    <source>
        <dbReference type="EMBL" id="TYK66984.1"/>
    </source>
</evidence>
<gene>
    <name evidence="3" type="ORF">CWS31_000100</name>
</gene>
<organism evidence="3 4">
    <name type="scientific">Colwellia echini</name>
    <dbReference type="NCBI Taxonomy" id="1982103"/>
    <lineage>
        <taxon>Bacteria</taxon>
        <taxon>Pseudomonadati</taxon>
        <taxon>Pseudomonadota</taxon>
        <taxon>Gammaproteobacteria</taxon>
        <taxon>Alteromonadales</taxon>
        <taxon>Colwelliaceae</taxon>
        <taxon>Colwellia</taxon>
    </lineage>
</organism>
<evidence type="ECO:0000259" key="2">
    <source>
        <dbReference type="Pfam" id="PF04024"/>
    </source>
</evidence>
<feature type="domain" description="Phage shock protein PspC N-terminal" evidence="2">
    <location>
        <begin position="17"/>
        <end position="72"/>
    </location>
</feature>
<dbReference type="Pfam" id="PF04024">
    <property type="entry name" value="PspC"/>
    <property type="match status" value="1"/>
</dbReference>
<keyword evidence="1" id="KW-1133">Transmembrane helix</keyword>
<proteinExistence type="predicted"/>
<protein>
    <submittedName>
        <fullName evidence="3">PspC domain-containing protein</fullName>
    </submittedName>
</protein>
<comment type="caution">
    <text evidence="3">The sequence shown here is derived from an EMBL/GenBank/DDBJ whole genome shotgun (WGS) entry which is preliminary data.</text>
</comment>
<sequence>MRYDREYSPIKDVPQSLAKDLNNKKLTGVCAGIAKHFNYSPLAVRVVAIALLIAIPIVTGGAYLAASLILPSRYY</sequence>
<keyword evidence="1" id="KW-0472">Membrane</keyword>
<keyword evidence="4" id="KW-1185">Reference proteome</keyword>
<reference evidence="3 4" key="1">
    <citation type="submission" date="2019-08" db="EMBL/GenBank/DDBJ databases">
        <title>Microbe sample from Colwellia echini.</title>
        <authorList>
            <person name="Christiansen L."/>
            <person name="Pathiraja D."/>
            <person name="Schultz-Johansen M."/>
            <person name="Choi I.-G."/>
            <person name="Stougaard P."/>
        </authorList>
    </citation>
    <scope>NUCLEOTIDE SEQUENCE [LARGE SCALE GENOMIC DNA]</scope>
    <source>
        <strain evidence="3 4">A3</strain>
    </source>
</reference>
<dbReference type="EMBL" id="PJAI02000001">
    <property type="protein sequence ID" value="TYK66984.1"/>
    <property type="molecule type" value="Genomic_DNA"/>
</dbReference>
<name>A0ABY3N0Y8_9GAMM</name>
<dbReference type="Proteomes" id="UP000815846">
    <property type="component" value="Unassembled WGS sequence"/>
</dbReference>